<evidence type="ECO:0000256" key="7">
    <source>
        <dbReference type="SAM" id="Phobius"/>
    </source>
</evidence>
<evidence type="ECO:0000313" key="10">
    <source>
        <dbReference type="Proteomes" id="UP001144323"/>
    </source>
</evidence>
<dbReference type="EMBL" id="BSEC01000001">
    <property type="protein sequence ID" value="GLI92498.1"/>
    <property type="molecule type" value="Genomic_DNA"/>
</dbReference>
<evidence type="ECO:0000256" key="6">
    <source>
        <dbReference type="ARBA" id="ARBA00023136"/>
    </source>
</evidence>
<keyword evidence="5" id="KW-0443">Lipid metabolism</keyword>
<evidence type="ECO:0000256" key="2">
    <source>
        <dbReference type="ARBA" id="ARBA00022692"/>
    </source>
</evidence>
<evidence type="ECO:0000313" key="9">
    <source>
        <dbReference type="EMBL" id="GLI92498.1"/>
    </source>
</evidence>
<feature type="transmembrane region" description="Helical" evidence="7">
    <location>
        <begin position="6"/>
        <end position="25"/>
    </location>
</feature>
<dbReference type="PANTHER" id="PTHR21624:SF1">
    <property type="entry name" value="ALKYLGLYCEROL MONOOXYGENASE"/>
    <property type="match status" value="1"/>
</dbReference>
<accession>A0A9W6LRG4</accession>
<dbReference type="Pfam" id="PF04116">
    <property type="entry name" value="FA_hydroxylase"/>
    <property type="match status" value="1"/>
</dbReference>
<dbReference type="GO" id="GO:0008610">
    <property type="term" value="P:lipid biosynthetic process"/>
    <property type="evidence" value="ECO:0007669"/>
    <property type="project" value="InterPro"/>
</dbReference>
<dbReference type="InterPro" id="IPR006694">
    <property type="entry name" value="Fatty_acid_hydroxylase"/>
</dbReference>
<dbReference type="RefSeq" id="WP_281801747.1">
    <property type="nucleotide sequence ID" value="NZ_BSEC01000001.1"/>
</dbReference>
<evidence type="ECO:0000256" key="3">
    <source>
        <dbReference type="ARBA" id="ARBA00022989"/>
    </source>
</evidence>
<organism evidence="9 10">
    <name type="scientific">Methylocystis echinoides</name>
    <dbReference type="NCBI Taxonomy" id="29468"/>
    <lineage>
        <taxon>Bacteria</taxon>
        <taxon>Pseudomonadati</taxon>
        <taxon>Pseudomonadota</taxon>
        <taxon>Alphaproteobacteria</taxon>
        <taxon>Hyphomicrobiales</taxon>
        <taxon>Methylocystaceae</taxon>
        <taxon>Methylocystis</taxon>
    </lineage>
</organism>
<dbReference type="GO" id="GO:0012505">
    <property type="term" value="C:endomembrane system"/>
    <property type="evidence" value="ECO:0007669"/>
    <property type="project" value="UniProtKB-SubCell"/>
</dbReference>
<evidence type="ECO:0000256" key="1">
    <source>
        <dbReference type="ARBA" id="ARBA00004127"/>
    </source>
</evidence>
<name>A0A9W6LRG4_9HYPH</name>
<dbReference type="GO" id="GO:0005506">
    <property type="term" value="F:iron ion binding"/>
    <property type="evidence" value="ECO:0007669"/>
    <property type="project" value="InterPro"/>
</dbReference>
<dbReference type="GO" id="GO:0006643">
    <property type="term" value="P:membrane lipid metabolic process"/>
    <property type="evidence" value="ECO:0007669"/>
    <property type="project" value="TreeGrafter"/>
</dbReference>
<comment type="caution">
    <text evidence="9">The sequence shown here is derived from an EMBL/GenBank/DDBJ whole genome shotgun (WGS) entry which is preliminary data.</text>
</comment>
<protein>
    <recommendedName>
        <fullName evidence="8">Fatty acid hydroxylase domain-containing protein</fullName>
    </recommendedName>
</protein>
<dbReference type="GO" id="GO:0016020">
    <property type="term" value="C:membrane"/>
    <property type="evidence" value="ECO:0007669"/>
    <property type="project" value="GOC"/>
</dbReference>
<feature type="domain" description="Fatty acid hydroxylase" evidence="8">
    <location>
        <begin position="88"/>
        <end position="223"/>
    </location>
</feature>
<evidence type="ECO:0000259" key="8">
    <source>
        <dbReference type="Pfam" id="PF04116"/>
    </source>
</evidence>
<feature type="transmembrane region" description="Helical" evidence="7">
    <location>
        <begin position="46"/>
        <end position="68"/>
    </location>
</feature>
<keyword evidence="2 7" id="KW-0812">Transmembrane</keyword>
<reference evidence="9" key="1">
    <citation type="journal article" date="2023" name="Int. J. Syst. Evol. Microbiol.">
        <title>Methylocystis iwaonis sp. nov., a type II methane-oxidizing bacterium from surface soil of a rice paddy field in Japan, and emended description of the genus Methylocystis (ex Whittenbury et al. 1970) Bowman et al. 1993.</title>
        <authorList>
            <person name="Kaise H."/>
            <person name="Sawadogo J.B."/>
            <person name="Alam M.S."/>
            <person name="Ueno C."/>
            <person name="Dianou D."/>
            <person name="Shinjo R."/>
            <person name="Asakawa S."/>
        </authorList>
    </citation>
    <scope>NUCLEOTIDE SEQUENCE</scope>
    <source>
        <strain evidence="9">LMG27198</strain>
    </source>
</reference>
<keyword evidence="3 7" id="KW-1133">Transmembrane helix</keyword>
<evidence type="ECO:0000256" key="5">
    <source>
        <dbReference type="ARBA" id="ARBA00023098"/>
    </source>
</evidence>
<dbReference type="GO" id="GO:0050479">
    <property type="term" value="F:glyceryl-ether monooxygenase activity"/>
    <property type="evidence" value="ECO:0007669"/>
    <property type="project" value="TreeGrafter"/>
</dbReference>
<keyword evidence="10" id="KW-1185">Reference proteome</keyword>
<dbReference type="InterPro" id="IPR051689">
    <property type="entry name" value="Sterol_desaturase/TMEM195"/>
</dbReference>
<sequence length="270" mass="30260">MNAPPAVASLLLPVVVGVFLALLAMETRRPLRAFCRDRLKAAFSTNTSAFLVNNLIMSVFSASSLIAVAGKYAGYGVLARAPDGPAKWALSFILFDFVVYAWHYAGHRFEGLWRLHKVHHSDRTFQVSTGLRFHVFDQFLEVVVKCLCAVAIGVEAHVVIVCEVVRMFFVLFHHANITFPGEQLLSYLIITPSLHRAHHSTRRSQHDSNFGVVLAVWDMIFGTRKELTPKAVGLELIQADNLVQLFSLAFVTEERLAQVVHLLPRKRRDG</sequence>
<feature type="transmembrane region" description="Helical" evidence="7">
    <location>
        <begin position="88"/>
        <end position="105"/>
    </location>
</feature>
<dbReference type="PANTHER" id="PTHR21624">
    <property type="entry name" value="STEROL DESATURASE-RELATED PROTEIN"/>
    <property type="match status" value="1"/>
</dbReference>
<evidence type="ECO:0000256" key="4">
    <source>
        <dbReference type="ARBA" id="ARBA00023002"/>
    </source>
</evidence>
<proteinExistence type="predicted"/>
<comment type="subcellular location">
    <subcellularLocation>
        <location evidence="1">Endomembrane system</location>
        <topology evidence="1">Multi-pass membrane protein</topology>
    </subcellularLocation>
</comment>
<keyword evidence="6 7" id="KW-0472">Membrane</keyword>
<gene>
    <name evidence="9" type="ORF">LMG27198_14900</name>
</gene>
<dbReference type="Proteomes" id="UP001144323">
    <property type="component" value="Unassembled WGS sequence"/>
</dbReference>
<dbReference type="AlphaFoldDB" id="A0A9W6LRG4"/>
<keyword evidence="4" id="KW-0560">Oxidoreductase</keyword>